<dbReference type="AlphaFoldDB" id="A0A1G8RKA6"/>
<sequence>MSQKGWHATFMSKTDEQLSGSGGHFHLSLLDKENKNIFSDEKASDGLSDIARWFIGGQIRHADAICALANGTVNSYKRLVPNSFAPVYASWGYEHRSTMIRIPHGRDKKTHIESRLPGADTNPYLAMAGTLLAGLDGIRNKIEPPVPVAGIDIYRNPG</sequence>
<evidence type="ECO:0000256" key="4">
    <source>
        <dbReference type="RuleBase" id="RU000384"/>
    </source>
</evidence>
<dbReference type="InterPro" id="IPR014746">
    <property type="entry name" value="Gln_synth/guanido_kin_cat_dom"/>
</dbReference>
<dbReference type="GO" id="GO:0005737">
    <property type="term" value="C:cytoplasm"/>
    <property type="evidence" value="ECO:0007669"/>
    <property type="project" value="TreeGrafter"/>
</dbReference>
<organism evidence="6 7">
    <name type="scientific">Aneurinibacillus migulanus</name>
    <name type="common">Bacillus migulanus</name>
    <dbReference type="NCBI Taxonomy" id="47500"/>
    <lineage>
        <taxon>Bacteria</taxon>
        <taxon>Bacillati</taxon>
        <taxon>Bacillota</taxon>
        <taxon>Bacilli</taxon>
        <taxon>Bacillales</taxon>
        <taxon>Paenibacillaceae</taxon>
        <taxon>Aneurinibacillus group</taxon>
        <taxon>Aneurinibacillus</taxon>
    </lineage>
</organism>
<dbReference type="Gene3D" id="3.30.590.10">
    <property type="entry name" value="Glutamine synthetase/guanido kinase, catalytic domain"/>
    <property type="match status" value="1"/>
</dbReference>
<dbReference type="GO" id="GO:0004356">
    <property type="term" value="F:glutamine synthetase activity"/>
    <property type="evidence" value="ECO:0007669"/>
    <property type="project" value="UniProtKB-EC"/>
</dbReference>
<accession>A0A1G8RKA6</accession>
<evidence type="ECO:0000313" key="7">
    <source>
        <dbReference type="Proteomes" id="UP000182836"/>
    </source>
</evidence>
<reference evidence="6 7" key="1">
    <citation type="submission" date="2016-10" db="EMBL/GenBank/DDBJ databases">
        <authorList>
            <person name="de Groot N.N."/>
        </authorList>
    </citation>
    <scope>NUCLEOTIDE SEQUENCE [LARGE SCALE GENOMIC DNA]</scope>
    <source>
        <strain evidence="6 7">DSM 2895</strain>
    </source>
</reference>
<feature type="domain" description="GS catalytic" evidence="5">
    <location>
        <begin position="1"/>
        <end position="158"/>
    </location>
</feature>
<evidence type="ECO:0000256" key="2">
    <source>
        <dbReference type="ARBA" id="ARBA00012937"/>
    </source>
</evidence>
<dbReference type="EMBL" id="FNED01000013">
    <property type="protein sequence ID" value="SDJ16790.1"/>
    <property type="molecule type" value="Genomic_DNA"/>
</dbReference>
<dbReference type="Proteomes" id="UP000182836">
    <property type="component" value="Unassembled WGS sequence"/>
</dbReference>
<evidence type="ECO:0000256" key="3">
    <source>
        <dbReference type="PROSITE-ProRule" id="PRU01331"/>
    </source>
</evidence>
<dbReference type="InterPro" id="IPR008146">
    <property type="entry name" value="Gln_synth_cat_dom"/>
</dbReference>
<name>A0A1G8RKA6_ANEMI</name>
<dbReference type="SUPFAM" id="SSF55931">
    <property type="entry name" value="Glutamine synthetase/guanido kinase"/>
    <property type="match status" value="1"/>
</dbReference>
<evidence type="ECO:0000256" key="1">
    <source>
        <dbReference type="ARBA" id="ARBA00009897"/>
    </source>
</evidence>
<protein>
    <recommendedName>
        <fullName evidence="2">glutamine synthetase</fullName>
        <ecNumber evidence="2">6.3.1.2</ecNumber>
    </recommendedName>
</protein>
<evidence type="ECO:0000313" key="6">
    <source>
        <dbReference type="EMBL" id="SDJ16790.1"/>
    </source>
</evidence>
<evidence type="ECO:0000259" key="5">
    <source>
        <dbReference type="PROSITE" id="PS51987"/>
    </source>
</evidence>
<dbReference type="EC" id="6.3.1.2" evidence="2"/>
<proteinExistence type="inferred from homology"/>
<gene>
    <name evidence="6" type="ORF">SAMN04487909_11310</name>
</gene>
<dbReference type="PANTHER" id="PTHR43407">
    <property type="entry name" value="GLUTAMINE SYNTHETASE"/>
    <property type="match status" value="1"/>
</dbReference>
<dbReference type="GO" id="GO:0016020">
    <property type="term" value="C:membrane"/>
    <property type="evidence" value="ECO:0007669"/>
    <property type="project" value="TreeGrafter"/>
</dbReference>
<dbReference type="PROSITE" id="PS51987">
    <property type="entry name" value="GS_CATALYTIC"/>
    <property type="match status" value="1"/>
</dbReference>
<dbReference type="OrthoDB" id="9807095at2"/>
<comment type="similarity">
    <text evidence="1 3 4">Belongs to the glutamine synthetase family.</text>
</comment>
<dbReference type="PANTHER" id="PTHR43407:SF1">
    <property type="entry name" value="LENGSIN"/>
    <property type="match status" value="1"/>
</dbReference>
<dbReference type="SMART" id="SM01230">
    <property type="entry name" value="Gln-synt_C"/>
    <property type="match status" value="1"/>
</dbReference>
<dbReference type="Pfam" id="PF00120">
    <property type="entry name" value="Gln-synt_C"/>
    <property type="match status" value="1"/>
</dbReference>